<dbReference type="InterPro" id="IPR036909">
    <property type="entry name" value="Cyt_c-like_dom_sf"/>
</dbReference>
<dbReference type="PROSITE" id="PS51007">
    <property type="entry name" value="CYTC"/>
    <property type="match status" value="1"/>
</dbReference>
<dbReference type="EMBL" id="JACIIU010000005">
    <property type="protein sequence ID" value="MBB6260955.1"/>
    <property type="molecule type" value="Genomic_DNA"/>
</dbReference>
<feature type="signal peptide" evidence="7">
    <location>
        <begin position="1"/>
        <end position="20"/>
    </location>
</feature>
<dbReference type="InterPro" id="IPR002327">
    <property type="entry name" value="Cyt_c_1A/1B"/>
</dbReference>
<dbReference type="GO" id="GO:0020037">
    <property type="term" value="F:heme binding"/>
    <property type="evidence" value="ECO:0007669"/>
    <property type="project" value="InterPro"/>
</dbReference>
<dbReference type="GO" id="GO:0046872">
    <property type="term" value="F:metal ion binding"/>
    <property type="evidence" value="ECO:0007669"/>
    <property type="project" value="UniProtKB-KW"/>
</dbReference>
<feature type="chain" id="PRO_5032879907" evidence="7">
    <location>
        <begin position="21"/>
        <end position="126"/>
    </location>
</feature>
<sequence>MKLHVAIVAFLTTLSMPALADGDPVAGKKVFKRCQACHTIDGANRVGPTLADIVGRPVASAEGFKYSAALTKFADDGKIWDAELLSQFLSAPKATVKGTSMAFAGIKKPEDLSNLIAYLNDPAQTN</sequence>
<keyword evidence="7" id="KW-0732">Signal</keyword>
<name>A0A841LS15_9HYPH</name>
<evidence type="ECO:0000256" key="3">
    <source>
        <dbReference type="ARBA" id="ARBA00022723"/>
    </source>
</evidence>
<evidence type="ECO:0000256" key="2">
    <source>
        <dbReference type="ARBA" id="ARBA00022617"/>
    </source>
</evidence>
<comment type="caution">
    <text evidence="9">The sequence shown here is derived from an EMBL/GenBank/DDBJ whole genome shotgun (WGS) entry which is preliminary data.</text>
</comment>
<proteinExistence type="predicted"/>
<keyword evidence="4" id="KW-0249">Electron transport</keyword>
<evidence type="ECO:0000256" key="1">
    <source>
        <dbReference type="ARBA" id="ARBA00022448"/>
    </source>
</evidence>
<dbReference type="SUPFAM" id="SSF46626">
    <property type="entry name" value="Cytochrome c"/>
    <property type="match status" value="1"/>
</dbReference>
<dbReference type="Proteomes" id="UP000555393">
    <property type="component" value="Unassembled WGS sequence"/>
</dbReference>
<dbReference type="InterPro" id="IPR009056">
    <property type="entry name" value="Cyt_c-like_dom"/>
</dbReference>
<dbReference type="RefSeq" id="WP_184221869.1">
    <property type="nucleotide sequence ID" value="NZ_JACIIU010000005.1"/>
</dbReference>
<gene>
    <name evidence="9" type="ORF">FHS77_001503</name>
</gene>
<evidence type="ECO:0000256" key="7">
    <source>
        <dbReference type="SAM" id="SignalP"/>
    </source>
</evidence>
<dbReference type="Gene3D" id="1.10.760.10">
    <property type="entry name" value="Cytochrome c-like domain"/>
    <property type="match status" value="1"/>
</dbReference>
<keyword evidence="1" id="KW-0813">Transport</keyword>
<protein>
    <submittedName>
        <fullName evidence="9">Cytochrome c</fullName>
    </submittedName>
</protein>
<accession>A0A841LS15</accession>
<dbReference type="Pfam" id="PF00034">
    <property type="entry name" value="Cytochrom_C"/>
    <property type="match status" value="1"/>
</dbReference>
<evidence type="ECO:0000256" key="5">
    <source>
        <dbReference type="ARBA" id="ARBA00023004"/>
    </source>
</evidence>
<dbReference type="PANTHER" id="PTHR11961">
    <property type="entry name" value="CYTOCHROME C"/>
    <property type="match status" value="1"/>
</dbReference>
<keyword evidence="2 6" id="KW-0349">Heme</keyword>
<evidence type="ECO:0000313" key="9">
    <source>
        <dbReference type="EMBL" id="MBB6260955.1"/>
    </source>
</evidence>
<keyword evidence="5 6" id="KW-0408">Iron</keyword>
<dbReference type="PRINTS" id="PR00604">
    <property type="entry name" value="CYTCHRMECIAB"/>
</dbReference>
<reference evidence="9 10" key="1">
    <citation type="submission" date="2020-08" db="EMBL/GenBank/DDBJ databases">
        <title>Genomic Encyclopedia of Type Strains, Phase IV (KMG-IV): sequencing the most valuable type-strain genomes for metagenomic binning, comparative biology and taxonomic classification.</title>
        <authorList>
            <person name="Goeker M."/>
        </authorList>
    </citation>
    <scope>NUCLEOTIDE SEQUENCE [LARGE SCALE GENOMIC DNA]</scope>
    <source>
        <strain evidence="9 10">DSM 22336</strain>
    </source>
</reference>
<organism evidence="9 10">
    <name type="scientific">Paenochrobactrum gallinarii</name>
    <dbReference type="NCBI Taxonomy" id="643673"/>
    <lineage>
        <taxon>Bacteria</taxon>
        <taxon>Pseudomonadati</taxon>
        <taxon>Pseudomonadota</taxon>
        <taxon>Alphaproteobacteria</taxon>
        <taxon>Hyphomicrobiales</taxon>
        <taxon>Brucellaceae</taxon>
        <taxon>Paenochrobactrum</taxon>
    </lineage>
</organism>
<keyword evidence="3 6" id="KW-0479">Metal-binding</keyword>
<evidence type="ECO:0000259" key="8">
    <source>
        <dbReference type="PROSITE" id="PS51007"/>
    </source>
</evidence>
<evidence type="ECO:0000256" key="4">
    <source>
        <dbReference type="ARBA" id="ARBA00022982"/>
    </source>
</evidence>
<evidence type="ECO:0000313" key="10">
    <source>
        <dbReference type="Proteomes" id="UP000555393"/>
    </source>
</evidence>
<dbReference type="GO" id="GO:0009055">
    <property type="term" value="F:electron transfer activity"/>
    <property type="evidence" value="ECO:0007669"/>
    <property type="project" value="InterPro"/>
</dbReference>
<feature type="domain" description="Cytochrome c" evidence="8">
    <location>
        <begin position="22"/>
        <end position="123"/>
    </location>
</feature>
<dbReference type="AlphaFoldDB" id="A0A841LS15"/>
<evidence type="ECO:0000256" key="6">
    <source>
        <dbReference type="PROSITE-ProRule" id="PRU00433"/>
    </source>
</evidence>
<keyword evidence="10" id="KW-1185">Reference proteome</keyword>